<feature type="region of interest" description="Disordered" evidence="1">
    <location>
        <begin position="100"/>
        <end position="131"/>
    </location>
</feature>
<protein>
    <recommendedName>
        <fullName evidence="5">Secreted protein</fullName>
    </recommendedName>
</protein>
<name>A0ABD2NQE3_9CUCU</name>
<keyword evidence="4" id="KW-1185">Reference proteome</keyword>
<proteinExistence type="predicted"/>
<evidence type="ECO:0000313" key="3">
    <source>
        <dbReference type="EMBL" id="KAL3280804.1"/>
    </source>
</evidence>
<feature type="compositionally biased region" description="Polar residues" evidence="1">
    <location>
        <begin position="100"/>
        <end position="114"/>
    </location>
</feature>
<comment type="caution">
    <text evidence="3">The sequence shown here is derived from an EMBL/GenBank/DDBJ whole genome shotgun (WGS) entry which is preliminary data.</text>
</comment>
<sequence>MGGVYKYSASIVSLISFLMFRACDSLTPTIRHSFLLPYIFNDIDDDDGDYSFFDSRTDQMYISENEENHDLENITKKMIAPKERKLDNISLGDLPSCSYSTQNEMRRSGTQTENVIVHEDESSSSDEEQPD</sequence>
<dbReference type="AlphaFoldDB" id="A0ABD2NQE3"/>
<evidence type="ECO:0000313" key="4">
    <source>
        <dbReference type="Proteomes" id="UP001516400"/>
    </source>
</evidence>
<evidence type="ECO:0000256" key="2">
    <source>
        <dbReference type="SAM" id="SignalP"/>
    </source>
</evidence>
<accession>A0ABD2NQE3</accession>
<feature type="chain" id="PRO_5044853537" description="Secreted protein" evidence="2">
    <location>
        <begin position="26"/>
        <end position="131"/>
    </location>
</feature>
<dbReference type="Proteomes" id="UP001516400">
    <property type="component" value="Unassembled WGS sequence"/>
</dbReference>
<feature type="compositionally biased region" description="Acidic residues" evidence="1">
    <location>
        <begin position="122"/>
        <end position="131"/>
    </location>
</feature>
<dbReference type="EMBL" id="JABFTP020000144">
    <property type="protein sequence ID" value="KAL3280804.1"/>
    <property type="molecule type" value="Genomic_DNA"/>
</dbReference>
<keyword evidence="2" id="KW-0732">Signal</keyword>
<evidence type="ECO:0000256" key="1">
    <source>
        <dbReference type="SAM" id="MobiDB-lite"/>
    </source>
</evidence>
<feature type="signal peptide" evidence="2">
    <location>
        <begin position="1"/>
        <end position="25"/>
    </location>
</feature>
<gene>
    <name evidence="3" type="ORF">HHI36_004035</name>
</gene>
<reference evidence="3 4" key="1">
    <citation type="journal article" date="2021" name="BMC Biol.">
        <title>Horizontally acquired antibacterial genes associated with adaptive radiation of ladybird beetles.</title>
        <authorList>
            <person name="Li H.S."/>
            <person name="Tang X.F."/>
            <person name="Huang Y.H."/>
            <person name="Xu Z.Y."/>
            <person name="Chen M.L."/>
            <person name="Du X.Y."/>
            <person name="Qiu B.Y."/>
            <person name="Chen P.T."/>
            <person name="Zhang W."/>
            <person name="Slipinski A."/>
            <person name="Escalona H.E."/>
            <person name="Waterhouse R.M."/>
            <person name="Zwick A."/>
            <person name="Pang H."/>
        </authorList>
    </citation>
    <scope>NUCLEOTIDE SEQUENCE [LARGE SCALE GENOMIC DNA]</scope>
    <source>
        <strain evidence="3">SYSU2018</strain>
    </source>
</reference>
<evidence type="ECO:0008006" key="5">
    <source>
        <dbReference type="Google" id="ProtNLM"/>
    </source>
</evidence>
<organism evidence="3 4">
    <name type="scientific">Cryptolaemus montrouzieri</name>
    <dbReference type="NCBI Taxonomy" id="559131"/>
    <lineage>
        <taxon>Eukaryota</taxon>
        <taxon>Metazoa</taxon>
        <taxon>Ecdysozoa</taxon>
        <taxon>Arthropoda</taxon>
        <taxon>Hexapoda</taxon>
        <taxon>Insecta</taxon>
        <taxon>Pterygota</taxon>
        <taxon>Neoptera</taxon>
        <taxon>Endopterygota</taxon>
        <taxon>Coleoptera</taxon>
        <taxon>Polyphaga</taxon>
        <taxon>Cucujiformia</taxon>
        <taxon>Coccinelloidea</taxon>
        <taxon>Coccinellidae</taxon>
        <taxon>Scymninae</taxon>
        <taxon>Scymnini</taxon>
        <taxon>Cryptolaemus</taxon>
    </lineage>
</organism>